<gene>
    <name evidence="2" type="ORF">ACJDU8_05685</name>
</gene>
<keyword evidence="1" id="KW-0472">Membrane</keyword>
<proteinExistence type="predicted"/>
<dbReference type="RefSeq" id="WP_406791186.1">
    <property type="nucleotide sequence ID" value="NZ_JBJHZX010000006.1"/>
</dbReference>
<protein>
    <submittedName>
        <fullName evidence="2">Uncharacterized protein</fullName>
    </submittedName>
</protein>
<comment type="caution">
    <text evidence="2">The sequence shown here is derived from an EMBL/GenBank/DDBJ whole genome shotgun (WGS) entry which is preliminary data.</text>
</comment>
<evidence type="ECO:0000313" key="2">
    <source>
        <dbReference type="EMBL" id="MFL0195068.1"/>
    </source>
</evidence>
<sequence>MMFATFLAFAAVIAFLVANVQKYGNEKDRKITNAVPMPKIHGYTSAFSAGVLLSNGLFHFLHGILGYGEFPAPFAKVLGHGIPADISNIVWGIFNFTAAFVLIMRCRKSFAKWMLAFLLIIGAIIIALPLRFVLLSATLEHIHFDNSTI</sequence>
<dbReference type="EMBL" id="JBJHZX010000006">
    <property type="protein sequence ID" value="MFL0195068.1"/>
    <property type="molecule type" value="Genomic_DNA"/>
</dbReference>
<feature type="transmembrane region" description="Helical" evidence="1">
    <location>
        <begin position="86"/>
        <end position="104"/>
    </location>
</feature>
<evidence type="ECO:0000313" key="3">
    <source>
        <dbReference type="Proteomes" id="UP001623660"/>
    </source>
</evidence>
<feature type="transmembrane region" description="Helical" evidence="1">
    <location>
        <begin position="46"/>
        <end position="65"/>
    </location>
</feature>
<keyword evidence="1" id="KW-1133">Transmembrane helix</keyword>
<name>A0ABW8SIJ9_9CLOT</name>
<accession>A0ABW8SIJ9</accession>
<evidence type="ECO:0000256" key="1">
    <source>
        <dbReference type="SAM" id="Phobius"/>
    </source>
</evidence>
<feature type="transmembrane region" description="Helical" evidence="1">
    <location>
        <begin position="110"/>
        <end position="134"/>
    </location>
</feature>
<keyword evidence="1" id="KW-0812">Transmembrane</keyword>
<dbReference type="Proteomes" id="UP001623660">
    <property type="component" value="Unassembled WGS sequence"/>
</dbReference>
<reference evidence="2 3" key="1">
    <citation type="submission" date="2024-11" db="EMBL/GenBank/DDBJ databases">
        <authorList>
            <person name="Heng Y.C."/>
            <person name="Lim A.C.H."/>
            <person name="Lee J.K.Y."/>
            <person name="Kittelmann S."/>
        </authorList>
    </citation>
    <scope>NUCLEOTIDE SEQUENCE [LARGE SCALE GENOMIC DNA]</scope>
    <source>
        <strain evidence="2 3">WILCCON 0269</strain>
    </source>
</reference>
<keyword evidence="3" id="KW-1185">Reference proteome</keyword>
<organism evidence="2 3">
    <name type="scientific">Candidatus Clostridium eludens</name>
    <dbReference type="NCBI Taxonomy" id="3381663"/>
    <lineage>
        <taxon>Bacteria</taxon>
        <taxon>Bacillati</taxon>
        <taxon>Bacillota</taxon>
        <taxon>Clostridia</taxon>
        <taxon>Eubacteriales</taxon>
        <taxon>Clostridiaceae</taxon>
        <taxon>Clostridium</taxon>
    </lineage>
</organism>